<feature type="compositionally biased region" description="Low complexity" evidence="6">
    <location>
        <begin position="221"/>
        <end position="230"/>
    </location>
</feature>
<keyword evidence="3" id="KW-0731">Sigma factor</keyword>
<keyword evidence="5" id="KW-0804">Transcription</keyword>
<gene>
    <name evidence="9" type="ORF">CSO01_21240</name>
</gene>
<comment type="similarity">
    <text evidence="1">Belongs to the sigma-70 factor family. ECF subfamily.</text>
</comment>
<dbReference type="InterPro" id="IPR014325">
    <property type="entry name" value="RNA_pol_sigma-E_actinobac"/>
</dbReference>
<sequence>MTALVMDAWPEPGAEASAADVDVVLTTAGRRDRDAEFTAFAAQAREPLARLAWLLCGDTHQAAELVQTALVRTYVAWPRAREGDPLRYARRVLSNARIDLWRRRRREVLLAPTDLPERAAVGYGAGGGVEERDALVRALMLLSPRQRRVVVLRYMVGLSEREVADDLGVTVGTVKTQASRGLRRLRSTMTELGAHGDRVVGTAAGQPVRAAEGGASGSGTTGRTVTGAAEEVGRRA</sequence>
<protein>
    <recommendedName>
        <fullName evidence="11">DNA-directed RNA polymerase sigma-70 factor</fullName>
    </recommendedName>
</protein>
<evidence type="ECO:0000259" key="7">
    <source>
        <dbReference type="Pfam" id="PF04542"/>
    </source>
</evidence>
<dbReference type="Proteomes" id="UP000321798">
    <property type="component" value="Unassembled WGS sequence"/>
</dbReference>
<keyword evidence="2" id="KW-0805">Transcription regulation</keyword>
<dbReference type="SUPFAM" id="SSF88946">
    <property type="entry name" value="Sigma2 domain of RNA polymerase sigma factors"/>
    <property type="match status" value="1"/>
</dbReference>
<evidence type="ECO:0000259" key="8">
    <source>
        <dbReference type="Pfam" id="PF08281"/>
    </source>
</evidence>
<dbReference type="GO" id="GO:0016987">
    <property type="term" value="F:sigma factor activity"/>
    <property type="evidence" value="ECO:0007669"/>
    <property type="project" value="UniProtKB-KW"/>
</dbReference>
<feature type="domain" description="RNA polymerase sigma-70 region 2" evidence="7">
    <location>
        <begin position="46"/>
        <end position="106"/>
    </location>
</feature>
<reference evidence="9 10" key="1">
    <citation type="submission" date="2019-07" db="EMBL/GenBank/DDBJ databases">
        <title>Whole genome shotgun sequence of Cellulomonas soli NBRC 109434.</title>
        <authorList>
            <person name="Hosoyama A."/>
            <person name="Uohara A."/>
            <person name="Ohji S."/>
            <person name="Ichikawa N."/>
        </authorList>
    </citation>
    <scope>NUCLEOTIDE SEQUENCE [LARGE SCALE GENOMIC DNA]</scope>
    <source>
        <strain evidence="9 10">NBRC 109434</strain>
    </source>
</reference>
<evidence type="ECO:0000313" key="9">
    <source>
        <dbReference type="EMBL" id="GEP69409.1"/>
    </source>
</evidence>
<dbReference type="AlphaFoldDB" id="A0A512PDX3"/>
<dbReference type="PANTHER" id="PTHR43133:SF50">
    <property type="entry name" value="ECF RNA POLYMERASE SIGMA FACTOR SIGM"/>
    <property type="match status" value="1"/>
</dbReference>
<dbReference type="CDD" id="cd06171">
    <property type="entry name" value="Sigma70_r4"/>
    <property type="match status" value="1"/>
</dbReference>
<evidence type="ECO:0000256" key="2">
    <source>
        <dbReference type="ARBA" id="ARBA00023015"/>
    </source>
</evidence>
<dbReference type="Pfam" id="PF04542">
    <property type="entry name" value="Sigma70_r2"/>
    <property type="match status" value="1"/>
</dbReference>
<evidence type="ECO:0008006" key="11">
    <source>
        <dbReference type="Google" id="ProtNLM"/>
    </source>
</evidence>
<dbReference type="GO" id="GO:0003677">
    <property type="term" value="F:DNA binding"/>
    <property type="evidence" value="ECO:0007669"/>
    <property type="project" value="UniProtKB-KW"/>
</dbReference>
<comment type="caution">
    <text evidence="9">The sequence shown here is derived from an EMBL/GenBank/DDBJ whole genome shotgun (WGS) entry which is preliminary data.</text>
</comment>
<dbReference type="GO" id="GO:0006352">
    <property type="term" value="P:DNA-templated transcription initiation"/>
    <property type="evidence" value="ECO:0007669"/>
    <property type="project" value="InterPro"/>
</dbReference>
<proteinExistence type="inferred from homology"/>
<dbReference type="InterPro" id="IPR014284">
    <property type="entry name" value="RNA_pol_sigma-70_dom"/>
</dbReference>
<dbReference type="InterPro" id="IPR007627">
    <property type="entry name" value="RNA_pol_sigma70_r2"/>
</dbReference>
<evidence type="ECO:0000256" key="3">
    <source>
        <dbReference type="ARBA" id="ARBA00023082"/>
    </source>
</evidence>
<dbReference type="NCBIfam" id="TIGR02937">
    <property type="entry name" value="sigma70-ECF"/>
    <property type="match status" value="1"/>
</dbReference>
<evidence type="ECO:0000256" key="4">
    <source>
        <dbReference type="ARBA" id="ARBA00023125"/>
    </source>
</evidence>
<feature type="domain" description="RNA polymerase sigma factor 70 region 4 type 2" evidence="8">
    <location>
        <begin position="133"/>
        <end position="185"/>
    </location>
</feature>
<dbReference type="InterPro" id="IPR013325">
    <property type="entry name" value="RNA_pol_sigma_r2"/>
</dbReference>
<dbReference type="RefSeq" id="WP_223203598.1">
    <property type="nucleotide sequence ID" value="NZ_BAABBJ010000007.1"/>
</dbReference>
<dbReference type="InterPro" id="IPR013249">
    <property type="entry name" value="RNA_pol_sigma70_r4_t2"/>
</dbReference>
<evidence type="ECO:0000256" key="6">
    <source>
        <dbReference type="SAM" id="MobiDB-lite"/>
    </source>
</evidence>
<dbReference type="Gene3D" id="1.10.10.10">
    <property type="entry name" value="Winged helix-like DNA-binding domain superfamily/Winged helix DNA-binding domain"/>
    <property type="match status" value="1"/>
</dbReference>
<dbReference type="Pfam" id="PF08281">
    <property type="entry name" value="Sigma70_r4_2"/>
    <property type="match status" value="1"/>
</dbReference>
<evidence type="ECO:0000256" key="1">
    <source>
        <dbReference type="ARBA" id="ARBA00010641"/>
    </source>
</evidence>
<name>A0A512PDX3_9CELL</name>
<feature type="region of interest" description="Disordered" evidence="6">
    <location>
        <begin position="205"/>
        <end position="236"/>
    </location>
</feature>
<dbReference type="NCBIfam" id="TIGR02983">
    <property type="entry name" value="SigE-fam_strep"/>
    <property type="match status" value="1"/>
</dbReference>
<dbReference type="EMBL" id="BKAL01000007">
    <property type="protein sequence ID" value="GEP69409.1"/>
    <property type="molecule type" value="Genomic_DNA"/>
</dbReference>
<organism evidence="9 10">
    <name type="scientific">Cellulomonas soli</name>
    <dbReference type="NCBI Taxonomy" id="931535"/>
    <lineage>
        <taxon>Bacteria</taxon>
        <taxon>Bacillati</taxon>
        <taxon>Actinomycetota</taxon>
        <taxon>Actinomycetes</taxon>
        <taxon>Micrococcales</taxon>
        <taxon>Cellulomonadaceae</taxon>
        <taxon>Cellulomonas</taxon>
    </lineage>
</organism>
<evidence type="ECO:0000256" key="5">
    <source>
        <dbReference type="ARBA" id="ARBA00023163"/>
    </source>
</evidence>
<dbReference type="InterPro" id="IPR036388">
    <property type="entry name" value="WH-like_DNA-bd_sf"/>
</dbReference>
<dbReference type="SUPFAM" id="SSF88659">
    <property type="entry name" value="Sigma3 and sigma4 domains of RNA polymerase sigma factors"/>
    <property type="match status" value="1"/>
</dbReference>
<keyword evidence="10" id="KW-1185">Reference proteome</keyword>
<evidence type="ECO:0000313" key="10">
    <source>
        <dbReference type="Proteomes" id="UP000321798"/>
    </source>
</evidence>
<dbReference type="InterPro" id="IPR039425">
    <property type="entry name" value="RNA_pol_sigma-70-like"/>
</dbReference>
<dbReference type="PANTHER" id="PTHR43133">
    <property type="entry name" value="RNA POLYMERASE ECF-TYPE SIGMA FACTO"/>
    <property type="match status" value="1"/>
</dbReference>
<dbReference type="Gene3D" id="1.10.1740.10">
    <property type="match status" value="1"/>
</dbReference>
<accession>A0A512PDX3</accession>
<dbReference type="InterPro" id="IPR013324">
    <property type="entry name" value="RNA_pol_sigma_r3/r4-like"/>
</dbReference>
<keyword evidence="4" id="KW-0238">DNA-binding</keyword>